<feature type="region of interest" description="Disordered" evidence="1">
    <location>
        <begin position="1"/>
        <end position="54"/>
    </location>
</feature>
<protein>
    <recommendedName>
        <fullName evidence="4">DUF1302 domain-containing protein</fullName>
    </recommendedName>
</protein>
<name>A0ABM7TJQ7_9BURK</name>
<dbReference type="Proteomes" id="UP001319874">
    <property type="component" value="Chromosome 1"/>
</dbReference>
<keyword evidence="3" id="KW-1185">Reference proteome</keyword>
<reference evidence="2 3" key="1">
    <citation type="journal article" date="2022" name="Front. Microbiol.">
        <title>Identification and characterization of a novel class of self-sufficient cytochrome P450 hydroxylase involved in cyclohexanecarboxylate degradation in Paraburkholderia terrae strain KU-64.</title>
        <authorList>
            <person name="Yamamoto T."/>
            <person name="Hasegawa Y."/>
            <person name="Iwaki H."/>
        </authorList>
    </citation>
    <scope>NUCLEOTIDE SEQUENCE [LARGE SCALE GENOMIC DNA]</scope>
    <source>
        <strain evidence="2 3">KU-64</strain>
    </source>
</reference>
<dbReference type="EMBL" id="AP024955">
    <property type="protein sequence ID" value="BCZ78671.1"/>
    <property type="molecule type" value="Genomic_DNA"/>
</dbReference>
<sequence>MALPRQSRARAVSRAMGRDGDRSDEHDLLGSARPEEDIHHRSALGGRHDRRRVGRGPLSVRYNYLFAKQYNFSGTVGYVPAGWRGADVMTLNYAF</sequence>
<accession>A0ABM7TJQ7</accession>
<evidence type="ECO:0000256" key="1">
    <source>
        <dbReference type="SAM" id="MobiDB-lite"/>
    </source>
</evidence>
<evidence type="ECO:0000313" key="3">
    <source>
        <dbReference type="Proteomes" id="UP001319874"/>
    </source>
</evidence>
<evidence type="ECO:0008006" key="4">
    <source>
        <dbReference type="Google" id="ProtNLM"/>
    </source>
</evidence>
<proteinExistence type="predicted"/>
<organism evidence="2 3">
    <name type="scientific">Paraburkholderia terrae</name>
    <dbReference type="NCBI Taxonomy" id="311230"/>
    <lineage>
        <taxon>Bacteria</taxon>
        <taxon>Pseudomonadati</taxon>
        <taxon>Pseudomonadota</taxon>
        <taxon>Betaproteobacteria</taxon>
        <taxon>Burkholderiales</taxon>
        <taxon>Burkholderiaceae</taxon>
        <taxon>Paraburkholderia</taxon>
    </lineage>
</organism>
<evidence type="ECO:0000313" key="2">
    <source>
        <dbReference type="EMBL" id="BCZ78671.1"/>
    </source>
</evidence>
<gene>
    <name evidence="2" type="ORF">PTKU64_23460</name>
</gene>
<feature type="compositionally biased region" description="Basic and acidic residues" evidence="1">
    <location>
        <begin position="16"/>
        <end position="40"/>
    </location>
</feature>